<dbReference type="InterPro" id="IPR051291">
    <property type="entry name" value="CIMAP"/>
</dbReference>
<evidence type="ECO:0000256" key="1">
    <source>
        <dbReference type="SAM" id="MobiDB-lite"/>
    </source>
</evidence>
<keyword evidence="3" id="KW-1185">Reference proteome</keyword>
<dbReference type="Pfam" id="PF07004">
    <property type="entry name" value="SHIPPO-rpt"/>
    <property type="match status" value="4"/>
</dbReference>
<reference evidence="2" key="1">
    <citation type="journal article" date="2020" name="bioRxiv">
        <title>Comparative genomics of Chlamydomonas.</title>
        <authorList>
            <person name="Craig R.J."/>
            <person name="Hasan A.R."/>
            <person name="Ness R.W."/>
            <person name="Keightley P.D."/>
        </authorList>
    </citation>
    <scope>NUCLEOTIDE SEQUENCE</scope>
    <source>
        <strain evidence="2">CCAP 11/70</strain>
    </source>
</reference>
<name>A0A835YDZ5_9CHLO</name>
<evidence type="ECO:0000313" key="2">
    <source>
        <dbReference type="EMBL" id="KAG2500836.1"/>
    </source>
</evidence>
<comment type="caution">
    <text evidence="2">The sequence shown here is derived from an EMBL/GenBank/DDBJ whole genome shotgun (WGS) entry which is preliminary data.</text>
</comment>
<evidence type="ECO:0008006" key="4">
    <source>
        <dbReference type="Google" id="ProtNLM"/>
    </source>
</evidence>
<dbReference type="EMBL" id="JAEHOE010000003">
    <property type="protein sequence ID" value="KAG2500836.1"/>
    <property type="molecule type" value="Genomic_DNA"/>
</dbReference>
<dbReference type="Proteomes" id="UP000612055">
    <property type="component" value="Unassembled WGS sequence"/>
</dbReference>
<feature type="compositionally biased region" description="Polar residues" evidence="1">
    <location>
        <begin position="187"/>
        <end position="198"/>
    </location>
</feature>
<dbReference type="AlphaFoldDB" id="A0A835YDZ5"/>
<dbReference type="PANTHER" id="PTHR21580">
    <property type="entry name" value="SHIPPO-1-RELATED"/>
    <property type="match status" value="1"/>
</dbReference>
<dbReference type="InterPro" id="IPR010736">
    <property type="entry name" value="SHIPPO-rpt"/>
</dbReference>
<proteinExistence type="predicted"/>
<dbReference type="OrthoDB" id="522854at2759"/>
<accession>A0A835YDZ5</accession>
<dbReference type="PANTHER" id="PTHR21580:SF28">
    <property type="entry name" value="BOREALIN N-TERMINAL DOMAIN-CONTAINING PROTEIN-RELATED"/>
    <property type="match status" value="1"/>
</dbReference>
<evidence type="ECO:0000313" key="3">
    <source>
        <dbReference type="Proteomes" id="UP000612055"/>
    </source>
</evidence>
<protein>
    <recommendedName>
        <fullName evidence="4">Outer dense fiber protein 3</fullName>
    </recommendedName>
</protein>
<gene>
    <name evidence="2" type="ORF">HYH03_001598</name>
</gene>
<feature type="region of interest" description="Disordered" evidence="1">
    <location>
        <begin position="1"/>
        <end position="336"/>
    </location>
</feature>
<organism evidence="2 3">
    <name type="scientific">Edaphochlamys debaryana</name>
    <dbReference type="NCBI Taxonomy" id="47281"/>
    <lineage>
        <taxon>Eukaryota</taxon>
        <taxon>Viridiplantae</taxon>
        <taxon>Chlorophyta</taxon>
        <taxon>core chlorophytes</taxon>
        <taxon>Chlorophyceae</taxon>
        <taxon>CS clade</taxon>
        <taxon>Chlamydomonadales</taxon>
        <taxon>Chlamydomonadales incertae sedis</taxon>
        <taxon>Edaphochlamys</taxon>
    </lineage>
</organism>
<sequence>MGDSYKVTRRIGKAHTLPTAPAYTFAGRHDTSPSDPGPGPGQYGPLWGTNTRGTGFGSSKRPDLLINNNPGSNAYGRPPLEQIRTSKPAFSFGGAGKSRPERLNGIPGPGTYDDREALKLVKPSPNAKSLSFRPEDGPNGNGVPAPNHYDPSFSPKEAHAATIKFRNTAPPTSGPTPSPQDYDTRPQRSMSAGKTFGTSRPGHHLNNGVPGPGEYGSPYEPGRATRASWSIGRSSRDNPLRSYGPGPGAYTGNDPVIPRFGGHGIRSDNRSAPAYSLYGKPAYQRPGASPGPSDYGVPAEPGRVTKPAHTMGGVRRDDTRNGIPGPGTYNPEGADGMVRASAPAVSLSFRPEDAIGGNGVPGPGMYDAKDADGKIPISLKFRNYVPPDNAGNPAPHDYADKDFRGFSNCCDNCGKKGFTMRPRYPEPRRHPGPGPDYAVGVSTLGIAAAPEVEKATASLLVVL</sequence>